<dbReference type="GO" id="GO:0009423">
    <property type="term" value="P:chorismate biosynthetic process"/>
    <property type="evidence" value="ECO:0007669"/>
    <property type="project" value="UniProtKB-UniRule"/>
</dbReference>
<dbReference type="GO" id="GO:0005737">
    <property type="term" value="C:cytoplasm"/>
    <property type="evidence" value="ECO:0007669"/>
    <property type="project" value="UniProtKB-SubCell"/>
</dbReference>
<reference evidence="21 22" key="1">
    <citation type="submission" date="2019-04" db="EMBL/GenBank/DDBJ databases">
        <authorList>
            <person name="Embree M."/>
            <person name="Gaffney J.R."/>
        </authorList>
    </citation>
    <scope>NUCLEOTIDE SEQUENCE [LARGE SCALE GENOMIC DNA]</scope>
    <source>
        <strain evidence="21 22">JE7A12</strain>
    </source>
</reference>
<dbReference type="GO" id="GO:0009073">
    <property type="term" value="P:aromatic amino acid family biosynthetic process"/>
    <property type="evidence" value="ECO:0007669"/>
    <property type="project" value="UniProtKB-KW"/>
</dbReference>
<keyword evidence="13 18" id="KW-0862">Zinc</keyword>
<evidence type="ECO:0000256" key="8">
    <source>
        <dbReference type="ARBA" id="ARBA00017684"/>
    </source>
</evidence>
<evidence type="ECO:0000256" key="2">
    <source>
        <dbReference type="ARBA" id="ARBA00001911"/>
    </source>
</evidence>
<dbReference type="AlphaFoldDB" id="A0A4P8Y1M4"/>
<evidence type="ECO:0000256" key="3">
    <source>
        <dbReference type="ARBA" id="ARBA00001947"/>
    </source>
</evidence>
<comment type="cofactor">
    <cofactor evidence="3">
        <name>Zn(2+)</name>
        <dbReference type="ChEBI" id="CHEBI:29105"/>
    </cofactor>
</comment>
<evidence type="ECO:0000256" key="7">
    <source>
        <dbReference type="ARBA" id="ARBA00013031"/>
    </source>
</evidence>
<keyword evidence="17 18" id="KW-0170">Cobalt</keyword>
<dbReference type="HAMAP" id="MF_00110">
    <property type="entry name" value="DHQ_synthase"/>
    <property type="match status" value="1"/>
</dbReference>
<feature type="binding site" evidence="18">
    <location>
        <position position="258"/>
    </location>
    <ligand>
        <name>Zn(2+)</name>
        <dbReference type="ChEBI" id="CHEBI:29105"/>
    </ligand>
</feature>
<feature type="binding site" evidence="18">
    <location>
        <position position="151"/>
    </location>
    <ligand>
        <name>NAD(+)</name>
        <dbReference type="ChEBI" id="CHEBI:57540"/>
    </ligand>
</feature>
<dbReference type="InterPro" id="IPR030960">
    <property type="entry name" value="DHQS/DOIS_N"/>
</dbReference>
<dbReference type="InterPro" id="IPR016037">
    <property type="entry name" value="DHQ_synth_AroB"/>
</dbReference>
<dbReference type="CDD" id="cd08195">
    <property type="entry name" value="DHQS"/>
    <property type="match status" value="1"/>
</dbReference>
<keyword evidence="15 18" id="KW-0057">Aromatic amino acid biosynthesis</keyword>
<comment type="subcellular location">
    <subcellularLocation>
        <location evidence="4 18">Cytoplasm</location>
    </subcellularLocation>
</comment>
<dbReference type="Pfam" id="PF24621">
    <property type="entry name" value="DHQS_C"/>
    <property type="match status" value="1"/>
</dbReference>
<dbReference type="GO" id="GO:0000166">
    <property type="term" value="F:nucleotide binding"/>
    <property type="evidence" value="ECO:0007669"/>
    <property type="project" value="UniProtKB-KW"/>
</dbReference>
<evidence type="ECO:0000259" key="19">
    <source>
        <dbReference type="Pfam" id="PF01761"/>
    </source>
</evidence>
<dbReference type="GO" id="GO:0008652">
    <property type="term" value="P:amino acid biosynthetic process"/>
    <property type="evidence" value="ECO:0007669"/>
    <property type="project" value="UniProtKB-KW"/>
</dbReference>
<evidence type="ECO:0000256" key="5">
    <source>
        <dbReference type="ARBA" id="ARBA00004661"/>
    </source>
</evidence>
<dbReference type="Pfam" id="PF01761">
    <property type="entry name" value="DHQ_synthase"/>
    <property type="match status" value="1"/>
</dbReference>
<feature type="binding site" evidence="18">
    <location>
        <position position="184"/>
    </location>
    <ligand>
        <name>Zn(2+)</name>
        <dbReference type="ChEBI" id="CHEBI:29105"/>
    </ligand>
</feature>
<keyword evidence="14 18" id="KW-0520">NAD</keyword>
<dbReference type="InterPro" id="IPR050071">
    <property type="entry name" value="Dehydroquinate_synthase"/>
</dbReference>
<dbReference type="GO" id="GO:0046872">
    <property type="term" value="F:metal ion binding"/>
    <property type="evidence" value="ECO:0007669"/>
    <property type="project" value="UniProtKB-KW"/>
</dbReference>
<dbReference type="PANTHER" id="PTHR43622:SF7">
    <property type="entry name" value="3-DEHYDROQUINATE SYNTHASE, CHLOROPLASTIC"/>
    <property type="match status" value="1"/>
</dbReference>
<dbReference type="InterPro" id="IPR056179">
    <property type="entry name" value="DHQS_C"/>
</dbReference>
<evidence type="ECO:0000256" key="13">
    <source>
        <dbReference type="ARBA" id="ARBA00022833"/>
    </source>
</evidence>
<dbReference type="PANTHER" id="PTHR43622">
    <property type="entry name" value="3-DEHYDROQUINATE SYNTHASE"/>
    <property type="match status" value="1"/>
</dbReference>
<dbReference type="GO" id="GO:0003856">
    <property type="term" value="F:3-dehydroquinate synthase activity"/>
    <property type="evidence" value="ECO:0007669"/>
    <property type="project" value="UniProtKB-UniRule"/>
</dbReference>
<dbReference type="InterPro" id="IPR030963">
    <property type="entry name" value="DHQ_synth_fam"/>
</dbReference>
<dbReference type="NCBIfam" id="TIGR01357">
    <property type="entry name" value="aroB"/>
    <property type="match status" value="1"/>
</dbReference>
<keyword evidence="9 18" id="KW-0963">Cytoplasm</keyword>
<accession>A0A4P8Y1M4</accession>
<feature type="binding site" evidence="18">
    <location>
        <begin position="169"/>
        <end position="172"/>
    </location>
    <ligand>
        <name>NAD(+)</name>
        <dbReference type="ChEBI" id="CHEBI:57540"/>
    </ligand>
</feature>
<protein>
    <recommendedName>
        <fullName evidence="8 18">3-dehydroquinate synthase</fullName>
        <shortName evidence="18">DHQS</shortName>
        <ecNumber evidence="7 18">4.2.3.4</ecNumber>
    </recommendedName>
</protein>
<dbReference type="FunFam" id="3.40.50.1970:FF:000007">
    <property type="entry name" value="Pentafunctional AROM polypeptide"/>
    <property type="match status" value="1"/>
</dbReference>
<comment type="pathway">
    <text evidence="5 18">Metabolic intermediate biosynthesis; chorismate biosynthesis; chorismate from D-erythrose 4-phosphate and phosphoenolpyruvate: step 2/7.</text>
</comment>
<dbReference type="Proteomes" id="UP000301475">
    <property type="component" value="Chromosome"/>
</dbReference>
<sequence length="353" mass="38904">MKKLKVNTGRKYEIIIDRGIINHCGEYIKKVSSPTRIAVVTDSNVHALYSQSVITSLKQSGFIVSEFVFKAGETSKNFRTIEAIYSHLADNNITRKDMILALGGGVTGDMAGFAAATYLRGIEFVQVPTSLLAQVDSSVGGKTGYDIPQGKNLVGAFWQPSVVLIDPDTLSTLPERYLNDGMAEVIKYGCIKSAGLFRLLKKGRDELDIENIIHRCVSIKRDVVQKDEKESGERKLLNFGHTIGHALEKIYEYKKLSHGEAVAIGMVMMTKASEKDGYSPKGTANKIAELCEMYNLPTHDDSEVRDIAFAAQSDKKSSGHNIDVVILKSIGDATVSTMDLRDFQQYIDVPEEV</sequence>
<evidence type="ECO:0000256" key="4">
    <source>
        <dbReference type="ARBA" id="ARBA00004496"/>
    </source>
</evidence>
<evidence type="ECO:0000313" key="21">
    <source>
        <dbReference type="EMBL" id="QCT07048.1"/>
    </source>
</evidence>
<keyword evidence="10 18" id="KW-0028">Amino-acid biosynthesis</keyword>
<evidence type="ECO:0000256" key="6">
    <source>
        <dbReference type="ARBA" id="ARBA00005412"/>
    </source>
</evidence>
<proteinExistence type="inferred from homology"/>
<comment type="function">
    <text evidence="18">Catalyzes the conversion of 3-deoxy-D-arabino-heptulosonate 7-phosphate (DAHP) to dehydroquinate (DHQ).</text>
</comment>
<feature type="domain" description="3-dehydroquinate synthase N-terminal" evidence="19">
    <location>
        <begin position="67"/>
        <end position="178"/>
    </location>
</feature>
<evidence type="ECO:0000256" key="1">
    <source>
        <dbReference type="ARBA" id="ARBA00001393"/>
    </source>
</evidence>
<evidence type="ECO:0000256" key="14">
    <source>
        <dbReference type="ARBA" id="ARBA00023027"/>
    </source>
</evidence>
<dbReference type="Gene3D" id="3.40.50.1970">
    <property type="match status" value="1"/>
</dbReference>
<feature type="binding site" evidence="18">
    <location>
        <begin position="105"/>
        <end position="109"/>
    </location>
    <ligand>
        <name>NAD(+)</name>
        <dbReference type="ChEBI" id="CHEBI:57540"/>
    </ligand>
</feature>
<feature type="binding site" evidence="18">
    <location>
        <begin position="129"/>
        <end position="130"/>
    </location>
    <ligand>
        <name>NAD(+)</name>
        <dbReference type="ChEBI" id="CHEBI:57540"/>
    </ligand>
</feature>
<evidence type="ECO:0000256" key="18">
    <source>
        <dbReference type="HAMAP-Rule" id="MF_00110"/>
    </source>
</evidence>
<gene>
    <name evidence="18 21" type="primary">aroB</name>
    <name evidence="21" type="ORF">E5Z56_06570</name>
</gene>
<dbReference type="OrthoDB" id="9806583at2"/>
<feature type="binding site" evidence="18">
    <location>
        <position position="241"/>
    </location>
    <ligand>
        <name>Zn(2+)</name>
        <dbReference type="ChEBI" id="CHEBI:29105"/>
    </ligand>
</feature>
<dbReference type="Gene3D" id="1.20.1090.10">
    <property type="entry name" value="Dehydroquinate synthase-like - alpha domain"/>
    <property type="match status" value="1"/>
</dbReference>
<feature type="binding site" evidence="18">
    <location>
        <position position="142"/>
    </location>
    <ligand>
        <name>NAD(+)</name>
        <dbReference type="ChEBI" id="CHEBI:57540"/>
    </ligand>
</feature>
<comment type="catalytic activity">
    <reaction evidence="1 18">
        <text>7-phospho-2-dehydro-3-deoxy-D-arabino-heptonate = 3-dehydroquinate + phosphate</text>
        <dbReference type="Rhea" id="RHEA:21968"/>
        <dbReference type="ChEBI" id="CHEBI:32364"/>
        <dbReference type="ChEBI" id="CHEBI:43474"/>
        <dbReference type="ChEBI" id="CHEBI:58394"/>
        <dbReference type="EC" id="4.2.3.4"/>
    </reaction>
</comment>
<evidence type="ECO:0000256" key="17">
    <source>
        <dbReference type="ARBA" id="ARBA00023285"/>
    </source>
</evidence>
<evidence type="ECO:0000256" key="16">
    <source>
        <dbReference type="ARBA" id="ARBA00023239"/>
    </source>
</evidence>
<name>A0A4P8Y1M4_9FIRM</name>
<evidence type="ECO:0000256" key="10">
    <source>
        <dbReference type="ARBA" id="ARBA00022605"/>
    </source>
</evidence>
<comment type="similarity">
    <text evidence="6 18">Belongs to the sugar phosphate cyclases superfamily. Dehydroquinate synthase family.</text>
</comment>
<evidence type="ECO:0000256" key="9">
    <source>
        <dbReference type="ARBA" id="ARBA00022490"/>
    </source>
</evidence>
<comment type="cofactor">
    <cofactor evidence="18">
        <name>Co(2+)</name>
        <dbReference type="ChEBI" id="CHEBI:48828"/>
    </cofactor>
    <cofactor evidence="18">
        <name>Zn(2+)</name>
        <dbReference type="ChEBI" id="CHEBI:29105"/>
    </cofactor>
    <text evidence="18">Binds 1 divalent metal cation per subunit. Can use either Co(2+) or Zn(2+).</text>
</comment>
<evidence type="ECO:0000313" key="22">
    <source>
        <dbReference type="Proteomes" id="UP000301475"/>
    </source>
</evidence>
<feature type="domain" description="3-dehydroquinate synthase C-terminal" evidence="20">
    <location>
        <begin position="181"/>
        <end position="317"/>
    </location>
</feature>
<keyword evidence="11 18" id="KW-0479">Metal-binding</keyword>
<evidence type="ECO:0000256" key="12">
    <source>
        <dbReference type="ARBA" id="ARBA00022741"/>
    </source>
</evidence>
<evidence type="ECO:0000256" key="11">
    <source>
        <dbReference type="ARBA" id="ARBA00022723"/>
    </source>
</evidence>
<dbReference type="EC" id="4.2.3.4" evidence="7 18"/>
<dbReference type="PIRSF" id="PIRSF001455">
    <property type="entry name" value="DHQ_synth"/>
    <property type="match status" value="1"/>
</dbReference>
<dbReference type="RefSeq" id="WP_138157112.1">
    <property type="nucleotide sequence ID" value="NZ_CP039381.1"/>
</dbReference>
<keyword evidence="22" id="KW-1185">Reference proteome</keyword>
<comment type="caution">
    <text evidence="18">Lacks conserved residue(s) required for the propagation of feature annotation.</text>
</comment>
<dbReference type="KEGG" id="ruj:E5Z56_06570"/>
<keyword evidence="16 18" id="KW-0456">Lyase</keyword>
<evidence type="ECO:0000259" key="20">
    <source>
        <dbReference type="Pfam" id="PF24621"/>
    </source>
</evidence>
<comment type="cofactor">
    <cofactor evidence="2 18">
        <name>NAD(+)</name>
        <dbReference type="ChEBI" id="CHEBI:57540"/>
    </cofactor>
</comment>
<keyword evidence="12 18" id="KW-0547">Nucleotide-binding</keyword>
<organism evidence="21 22">
    <name type="scientific">Ruminococcus bovis</name>
    <dbReference type="NCBI Taxonomy" id="2564099"/>
    <lineage>
        <taxon>Bacteria</taxon>
        <taxon>Bacillati</taxon>
        <taxon>Bacillota</taxon>
        <taxon>Clostridia</taxon>
        <taxon>Eubacteriales</taxon>
        <taxon>Oscillospiraceae</taxon>
        <taxon>Ruminococcus</taxon>
    </lineage>
</organism>
<dbReference type="UniPathway" id="UPA00053">
    <property type="reaction ID" value="UER00085"/>
</dbReference>
<dbReference type="SUPFAM" id="SSF56796">
    <property type="entry name" value="Dehydroquinate synthase-like"/>
    <property type="match status" value="1"/>
</dbReference>
<dbReference type="EMBL" id="CP039381">
    <property type="protein sequence ID" value="QCT07048.1"/>
    <property type="molecule type" value="Genomic_DNA"/>
</dbReference>
<evidence type="ECO:0000256" key="15">
    <source>
        <dbReference type="ARBA" id="ARBA00023141"/>
    </source>
</evidence>